<dbReference type="PRINTS" id="PR00081">
    <property type="entry name" value="GDHRDH"/>
</dbReference>
<evidence type="ECO:0000313" key="4">
    <source>
        <dbReference type="Proteomes" id="UP000294003"/>
    </source>
</evidence>
<comment type="caution">
    <text evidence="3">The sequence shown here is derived from an EMBL/GenBank/DDBJ whole genome shotgun (WGS) entry which is preliminary data.</text>
</comment>
<dbReference type="Pfam" id="PF13561">
    <property type="entry name" value="adh_short_C2"/>
    <property type="match status" value="1"/>
</dbReference>
<keyword evidence="2" id="KW-0560">Oxidoreductase</keyword>
<evidence type="ECO:0000256" key="1">
    <source>
        <dbReference type="ARBA" id="ARBA00006484"/>
    </source>
</evidence>
<comment type="similarity">
    <text evidence="1">Belongs to the short-chain dehydrogenases/reductases (SDR) family.</text>
</comment>
<dbReference type="Gene3D" id="3.40.50.720">
    <property type="entry name" value="NAD(P)-binding Rossmann-like Domain"/>
    <property type="match status" value="1"/>
</dbReference>
<evidence type="ECO:0000256" key="2">
    <source>
        <dbReference type="ARBA" id="ARBA00023002"/>
    </source>
</evidence>
<proteinExistence type="inferred from homology"/>
<evidence type="ECO:0000313" key="3">
    <source>
        <dbReference type="EMBL" id="RYO81334.1"/>
    </source>
</evidence>
<dbReference type="InterPro" id="IPR002347">
    <property type="entry name" value="SDR_fam"/>
</dbReference>
<dbReference type="PANTHER" id="PTHR48107">
    <property type="entry name" value="NADPH-DEPENDENT ALDEHYDE REDUCTASE-LIKE PROTEIN, CHLOROPLASTIC-RELATED"/>
    <property type="match status" value="1"/>
</dbReference>
<gene>
    <name evidence="3" type="ORF">DL762_007180</name>
</gene>
<dbReference type="PANTHER" id="PTHR48107:SF7">
    <property type="entry name" value="RE15974P"/>
    <property type="match status" value="1"/>
</dbReference>
<dbReference type="PRINTS" id="PR00080">
    <property type="entry name" value="SDRFAMILY"/>
</dbReference>
<keyword evidence="4" id="KW-1185">Reference proteome</keyword>
<dbReference type="EMBL" id="QJNS01000254">
    <property type="protein sequence ID" value="RYO81334.1"/>
    <property type="molecule type" value="Genomic_DNA"/>
</dbReference>
<dbReference type="Proteomes" id="UP000294003">
    <property type="component" value="Unassembled WGS sequence"/>
</dbReference>
<reference evidence="3 4" key="1">
    <citation type="submission" date="2018-06" db="EMBL/GenBank/DDBJ databases">
        <title>Complete Genomes of Monosporascus.</title>
        <authorList>
            <person name="Robinson A.J."/>
            <person name="Natvig D.O."/>
        </authorList>
    </citation>
    <scope>NUCLEOTIDE SEQUENCE [LARGE SCALE GENOMIC DNA]</scope>
    <source>
        <strain evidence="3 4">CBS 609.92</strain>
    </source>
</reference>
<accession>A0ABY0H4G6</accession>
<protein>
    <submittedName>
        <fullName evidence="3">Uncharacterized protein</fullName>
    </submittedName>
</protein>
<dbReference type="InterPro" id="IPR036291">
    <property type="entry name" value="NAD(P)-bd_dom_sf"/>
</dbReference>
<sequence>MTPLSGKVAIVTGASRGIGKGAAERLAADGASVVVNYNRESTAANELVSATVERFGKIDILLLNAGIQHLKTFDTVTEEDYDAQFNLNVKGAFFLAQKAMPYMQPGGRIMFVSSGMNSWANVTEQHAVYVMTKGAVEQATRSLCKALGPKGITVNTVAPGATTTDMFLVGKSKEVLNGIAALSPFDRLGTPSDIASLVAFLASEESRWVSGQTIRVNGGIMV</sequence>
<dbReference type="SUPFAM" id="SSF51735">
    <property type="entry name" value="NAD(P)-binding Rossmann-fold domains"/>
    <property type="match status" value="1"/>
</dbReference>
<name>A0ABY0H4G6_9PEZI</name>
<organism evidence="3 4">
    <name type="scientific">Monosporascus cannonballus</name>
    <dbReference type="NCBI Taxonomy" id="155416"/>
    <lineage>
        <taxon>Eukaryota</taxon>
        <taxon>Fungi</taxon>
        <taxon>Dikarya</taxon>
        <taxon>Ascomycota</taxon>
        <taxon>Pezizomycotina</taxon>
        <taxon>Sordariomycetes</taxon>
        <taxon>Xylariomycetidae</taxon>
        <taxon>Xylariales</taxon>
        <taxon>Xylariales incertae sedis</taxon>
        <taxon>Monosporascus</taxon>
    </lineage>
</organism>